<keyword evidence="2" id="KW-1185">Reference proteome</keyword>
<feature type="region of interest" description="Disordered" evidence="1">
    <location>
        <begin position="1"/>
        <end position="34"/>
    </location>
</feature>
<dbReference type="GO" id="GO:0003676">
    <property type="term" value="F:nucleic acid binding"/>
    <property type="evidence" value="ECO:0007669"/>
    <property type="project" value="InterPro"/>
</dbReference>
<dbReference type="PANTHER" id="PTHR47326">
    <property type="entry name" value="TRANSPOSABLE ELEMENT TC3 TRANSPOSASE-LIKE PROTEIN"/>
    <property type="match status" value="1"/>
</dbReference>
<feature type="compositionally biased region" description="Basic and acidic residues" evidence="1">
    <location>
        <begin position="1"/>
        <end position="21"/>
    </location>
</feature>
<dbReference type="InterPro" id="IPR036397">
    <property type="entry name" value="RNaseH_sf"/>
</dbReference>
<accession>A0A914CLB2</accession>
<proteinExistence type="predicted"/>
<dbReference type="WBParaSite" id="ACRNAN_scaffold11568.g11409.t1">
    <property type="protein sequence ID" value="ACRNAN_scaffold11568.g11409.t1"/>
    <property type="gene ID" value="ACRNAN_scaffold11568.g11409"/>
</dbReference>
<evidence type="ECO:0000256" key="1">
    <source>
        <dbReference type="SAM" id="MobiDB-lite"/>
    </source>
</evidence>
<dbReference type="Proteomes" id="UP000887540">
    <property type="component" value="Unplaced"/>
</dbReference>
<dbReference type="Gene3D" id="3.30.420.10">
    <property type="entry name" value="Ribonuclease H-like superfamily/Ribonuclease H"/>
    <property type="match status" value="1"/>
</dbReference>
<sequence length="216" mass="25287">MTVSDAIKRFEESGSNKDRPGRGRKKTARSKENIHRVKRMIKRNPKSKGNTTRRLAKKIDIDQRQIWEILRQDLKLKPWTLQKRQKLNEQVKQKRLDRFSALLKRFSRGRHRQIVFSDEKLFDIQQQDGAPGHKAYETQDFLRDKCPDVISVDPHWRNSIDEWSPNSPDLNPLDYAVCSILEQKACETSLERGIPETSVEEGLKRNHTGYPGQDRG</sequence>
<dbReference type="PANTHER" id="PTHR47326:SF1">
    <property type="entry name" value="HTH PSQ-TYPE DOMAIN-CONTAINING PROTEIN"/>
    <property type="match status" value="1"/>
</dbReference>
<protein>
    <submittedName>
        <fullName evidence="3">Transposase</fullName>
    </submittedName>
</protein>
<reference evidence="3" key="1">
    <citation type="submission" date="2022-11" db="UniProtKB">
        <authorList>
            <consortium name="WormBaseParasite"/>
        </authorList>
    </citation>
    <scope>IDENTIFICATION</scope>
</reference>
<organism evidence="2 3">
    <name type="scientific">Acrobeloides nanus</name>
    <dbReference type="NCBI Taxonomy" id="290746"/>
    <lineage>
        <taxon>Eukaryota</taxon>
        <taxon>Metazoa</taxon>
        <taxon>Ecdysozoa</taxon>
        <taxon>Nematoda</taxon>
        <taxon>Chromadorea</taxon>
        <taxon>Rhabditida</taxon>
        <taxon>Tylenchina</taxon>
        <taxon>Cephalobomorpha</taxon>
        <taxon>Cephaloboidea</taxon>
        <taxon>Cephalobidae</taxon>
        <taxon>Acrobeloides</taxon>
    </lineage>
</organism>
<dbReference type="AlphaFoldDB" id="A0A914CLB2"/>
<name>A0A914CLB2_9BILA</name>
<feature type="region of interest" description="Disordered" evidence="1">
    <location>
        <begin position="191"/>
        <end position="216"/>
    </location>
</feature>
<evidence type="ECO:0000313" key="3">
    <source>
        <dbReference type="WBParaSite" id="ACRNAN_scaffold11568.g11409.t1"/>
    </source>
</evidence>
<evidence type="ECO:0000313" key="2">
    <source>
        <dbReference type="Proteomes" id="UP000887540"/>
    </source>
</evidence>